<organism evidence="1 2">
    <name type="scientific">Anseongella ginsenosidimutans</name>
    <dbReference type="NCBI Taxonomy" id="496056"/>
    <lineage>
        <taxon>Bacteria</taxon>
        <taxon>Pseudomonadati</taxon>
        <taxon>Bacteroidota</taxon>
        <taxon>Sphingobacteriia</taxon>
        <taxon>Sphingobacteriales</taxon>
        <taxon>Sphingobacteriaceae</taxon>
        <taxon>Anseongella</taxon>
    </lineage>
</organism>
<name>A0A4R3KLL1_9SPHI</name>
<evidence type="ECO:0000313" key="2">
    <source>
        <dbReference type="Proteomes" id="UP000295807"/>
    </source>
</evidence>
<reference evidence="1 2" key="1">
    <citation type="submission" date="2019-03" db="EMBL/GenBank/DDBJ databases">
        <title>Genomic Encyclopedia of Type Strains, Phase IV (KMG-IV): sequencing the most valuable type-strain genomes for metagenomic binning, comparative biology and taxonomic classification.</title>
        <authorList>
            <person name="Goeker M."/>
        </authorList>
    </citation>
    <scope>NUCLEOTIDE SEQUENCE [LARGE SCALE GENOMIC DNA]</scope>
    <source>
        <strain evidence="1 2">DSM 21100</strain>
    </source>
</reference>
<evidence type="ECO:0008006" key="3">
    <source>
        <dbReference type="Google" id="ProtNLM"/>
    </source>
</evidence>
<dbReference type="Proteomes" id="UP000295807">
    <property type="component" value="Unassembled WGS sequence"/>
</dbReference>
<protein>
    <recommendedName>
        <fullName evidence="3">Outer membrane protein with beta-barrel domain</fullName>
    </recommendedName>
</protein>
<dbReference type="EMBL" id="SMAD01000017">
    <property type="protein sequence ID" value="TCS84849.1"/>
    <property type="molecule type" value="Genomic_DNA"/>
</dbReference>
<dbReference type="AlphaFoldDB" id="A0A4R3KLL1"/>
<keyword evidence="2" id="KW-1185">Reference proteome</keyword>
<sequence>MKNTIFFGRELLFSAFLLFIIAGQALGQSTSGSSLGMGLIFEAGSFLGDAGKNYKRGVGGSLAATYAIDNDVQLTFSAGYLHVQGKSFEDVYLAYKIDDWKALPIRLGTKYFATPHLFLKAETGAVFFLEPGTGTALILSPGIGLQLHHFELAAKLETWTDGGTVSFAGFSLGYFF</sequence>
<evidence type="ECO:0000313" key="1">
    <source>
        <dbReference type="EMBL" id="TCS84849.1"/>
    </source>
</evidence>
<gene>
    <name evidence="1" type="ORF">EDD80_11727</name>
</gene>
<proteinExistence type="predicted"/>
<comment type="caution">
    <text evidence="1">The sequence shown here is derived from an EMBL/GenBank/DDBJ whole genome shotgun (WGS) entry which is preliminary data.</text>
</comment>
<accession>A0A4R3KLL1</accession>